<evidence type="ECO:0000256" key="1">
    <source>
        <dbReference type="SAM" id="MobiDB-lite"/>
    </source>
</evidence>
<accession>A0A9P1CJ44</accession>
<evidence type="ECO:0000313" key="4">
    <source>
        <dbReference type="Proteomes" id="UP001152797"/>
    </source>
</evidence>
<protein>
    <submittedName>
        <fullName evidence="3">Retrovirus-related Pol polyprotein from transposon TNT 1-94</fullName>
    </submittedName>
</protein>
<dbReference type="OrthoDB" id="448268at2759"/>
<evidence type="ECO:0000313" key="3">
    <source>
        <dbReference type="EMBL" id="CAL4780554.1"/>
    </source>
</evidence>
<dbReference type="EMBL" id="CAMXCT030001805">
    <property type="protein sequence ID" value="CAL4780554.1"/>
    <property type="molecule type" value="Genomic_DNA"/>
</dbReference>
<dbReference type="EMBL" id="CAMXCT020001805">
    <property type="protein sequence ID" value="CAL1146617.1"/>
    <property type="molecule type" value="Genomic_DNA"/>
</dbReference>
<dbReference type="Proteomes" id="UP001152797">
    <property type="component" value="Unassembled WGS sequence"/>
</dbReference>
<keyword evidence="4" id="KW-1185">Reference proteome</keyword>
<proteinExistence type="predicted"/>
<dbReference type="AlphaFoldDB" id="A0A9P1CJ44"/>
<sequence>MTAGEWWRITVEAAEEWYRLHMSLSPLERIKHPCGAPPEITLEKWQRVERRVSSMILQAVPQGVREELVASRRMTTFGIVTYLLAAYSPGGISEKQNILRSLEEPPEIQSLNEAPGALRRWLRWRNRAKEIGAVPPDPALQLKGLLKMSKKQLESQRELQFRVSLVRSGLGVDTTPNDTNVEQFAYLLAEFEQLALTEKKPGASTAAAKGEQPKLKSLEAERTKAKKGDEETGRKEDVEKPDHFCVYRFSLYYKCCKRESCANYKTVNVTLANGQQTQLRMTPGGVMVSGRADVEPILPTGLLIEKLGCKIEWNSEGVCLRGEASALLELDIKRGSHHDLSTDVGPYAALIRAALENKLKAIVDGTNCRSRSVLRHYKVPGQPDCPRPVRSWGGGEYGISGLTEAEKIMIQEDDLLLWRMIFLAMVFNYIKEARKDPSPVGFTLEQPASPKDYKPEVVSFWDTKEWASLKKEFGWEETTFAQGQYGGSATKPTTFGGNLKLKVNNHKRMKKAGEGLEVKSSKDLSRWAPGVMAMVAEALTTQVMQRIRRSFSLLT</sequence>
<name>A0A9P1CJ44_9DINO</name>
<feature type="compositionally biased region" description="Basic and acidic residues" evidence="1">
    <location>
        <begin position="211"/>
        <end position="235"/>
    </location>
</feature>
<reference evidence="3 4" key="2">
    <citation type="submission" date="2024-05" db="EMBL/GenBank/DDBJ databases">
        <authorList>
            <person name="Chen Y."/>
            <person name="Shah S."/>
            <person name="Dougan E. K."/>
            <person name="Thang M."/>
            <person name="Chan C."/>
        </authorList>
    </citation>
    <scope>NUCLEOTIDE SEQUENCE [LARGE SCALE GENOMIC DNA]</scope>
</reference>
<reference evidence="2" key="1">
    <citation type="submission" date="2022-10" db="EMBL/GenBank/DDBJ databases">
        <authorList>
            <person name="Chen Y."/>
            <person name="Dougan E. K."/>
            <person name="Chan C."/>
            <person name="Rhodes N."/>
            <person name="Thang M."/>
        </authorList>
    </citation>
    <scope>NUCLEOTIDE SEQUENCE</scope>
</reference>
<gene>
    <name evidence="2" type="ORF">C1SCF055_LOCUS20010</name>
</gene>
<comment type="caution">
    <text evidence="2">The sequence shown here is derived from an EMBL/GenBank/DDBJ whole genome shotgun (WGS) entry which is preliminary data.</text>
</comment>
<organism evidence="2">
    <name type="scientific">Cladocopium goreaui</name>
    <dbReference type="NCBI Taxonomy" id="2562237"/>
    <lineage>
        <taxon>Eukaryota</taxon>
        <taxon>Sar</taxon>
        <taxon>Alveolata</taxon>
        <taxon>Dinophyceae</taxon>
        <taxon>Suessiales</taxon>
        <taxon>Symbiodiniaceae</taxon>
        <taxon>Cladocopium</taxon>
    </lineage>
</organism>
<dbReference type="EMBL" id="CAMXCT010001805">
    <property type="protein sequence ID" value="CAI3993242.1"/>
    <property type="molecule type" value="Genomic_DNA"/>
</dbReference>
<feature type="region of interest" description="Disordered" evidence="1">
    <location>
        <begin position="202"/>
        <end position="235"/>
    </location>
</feature>
<evidence type="ECO:0000313" key="2">
    <source>
        <dbReference type="EMBL" id="CAI3993242.1"/>
    </source>
</evidence>